<dbReference type="Proteomes" id="UP000663827">
    <property type="component" value="Unassembled WGS sequence"/>
</dbReference>
<keyword evidence="1" id="KW-0812">Transmembrane</keyword>
<dbReference type="GO" id="GO:0005506">
    <property type="term" value="F:iron ion binding"/>
    <property type="evidence" value="ECO:0007669"/>
    <property type="project" value="InterPro"/>
</dbReference>
<proteinExistence type="predicted"/>
<keyword evidence="1" id="KW-0472">Membrane</keyword>
<comment type="caution">
    <text evidence="2">The sequence shown here is derived from an EMBL/GenBank/DDBJ whole genome shotgun (WGS) entry which is preliminary data.</text>
</comment>
<keyword evidence="1" id="KW-1133">Transmembrane helix</keyword>
<sequence length="132" mass="14843">MLNDSNQVLNYSVVAGAFLLSLYIIPYLLDPYDYRRRFSGPWAASFTNSWMSGVVKSGNSSDAISELHKQYGTFVRVGPNHISIADPGALEVVYKHGSELLKSDYYQMFKLGEHHGLFSTQDKHEHSIDLAL</sequence>
<protein>
    <submittedName>
        <fullName evidence="2">Uncharacterized protein</fullName>
    </submittedName>
</protein>
<organism evidence="2 3">
    <name type="scientific">Rhizoctonia solani</name>
    <dbReference type="NCBI Taxonomy" id="456999"/>
    <lineage>
        <taxon>Eukaryota</taxon>
        <taxon>Fungi</taxon>
        <taxon>Dikarya</taxon>
        <taxon>Basidiomycota</taxon>
        <taxon>Agaricomycotina</taxon>
        <taxon>Agaricomycetes</taxon>
        <taxon>Cantharellales</taxon>
        <taxon>Ceratobasidiaceae</taxon>
        <taxon>Rhizoctonia</taxon>
    </lineage>
</organism>
<dbReference type="GO" id="GO:0016705">
    <property type="term" value="F:oxidoreductase activity, acting on paired donors, with incorporation or reduction of molecular oxygen"/>
    <property type="evidence" value="ECO:0007669"/>
    <property type="project" value="InterPro"/>
</dbReference>
<dbReference type="SUPFAM" id="SSF48264">
    <property type="entry name" value="Cytochrome P450"/>
    <property type="match status" value="1"/>
</dbReference>
<feature type="transmembrane region" description="Helical" evidence="1">
    <location>
        <begin position="12"/>
        <end position="29"/>
    </location>
</feature>
<dbReference type="Gene3D" id="1.10.630.10">
    <property type="entry name" value="Cytochrome P450"/>
    <property type="match status" value="1"/>
</dbReference>
<dbReference type="GO" id="GO:0004497">
    <property type="term" value="F:monooxygenase activity"/>
    <property type="evidence" value="ECO:0007669"/>
    <property type="project" value="InterPro"/>
</dbReference>
<gene>
    <name evidence="2" type="ORF">RDB_LOCUS83711</name>
</gene>
<evidence type="ECO:0000313" key="2">
    <source>
        <dbReference type="EMBL" id="CAE7146426.1"/>
    </source>
</evidence>
<dbReference type="InterPro" id="IPR036396">
    <property type="entry name" value="Cyt_P450_sf"/>
</dbReference>
<evidence type="ECO:0000256" key="1">
    <source>
        <dbReference type="SAM" id="Phobius"/>
    </source>
</evidence>
<reference evidence="2" key="1">
    <citation type="submission" date="2021-01" db="EMBL/GenBank/DDBJ databases">
        <authorList>
            <person name="Kaushik A."/>
        </authorList>
    </citation>
    <scope>NUCLEOTIDE SEQUENCE</scope>
    <source>
        <strain evidence="2">AG5</strain>
    </source>
</reference>
<evidence type="ECO:0000313" key="3">
    <source>
        <dbReference type="Proteomes" id="UP000663827"/>
    </source>
</evidence>
<dbReference type="AlphaFoldDB" id="A0A8H3HXJ3"/>
<dbReference type="EMBL" id="CAJNJQ010001704">
    <property type="protein sequence ID" value="CAE7146426.1"/>
    <property type="molecule type" value="Genomic_DNA"/>
</dbReference>
<accession>A0A8H3HXJ3</accession>
<name>A0A8H3HXJ3_9AGAM</name>
<dbReference type="GO" id="GO:0020037">
    <property type="term" value="F:heme binding"/>
    <property type="evidence" value="ECO:0007669"/>
    <property type="project" value="InterPro"/>
</dbReference>